<evidence type="ECO:0000313" key="4">
    <source>
        <dbReference type="Proteomes" id="UP000029999"/>
    </source>
</evidence>
<gene>
    <name evidence="3" type="ORF">LP43_2010</name>
</gene>
<organism evidence="3 4">
    <name type="scientific">Methylophaga thiooxydans</name>
    <dbReference type="NCBI Taxonomy" id="392484"/>
    <lineage>
        <taxon>Bacteria</taxon>
        <taxon>Pseudomonadati</taxon>
        <taxon>Pseudomonadota</taxon>
        <taxon>Gammaproteobacteria</taxon>
        <taxon>Thiotrichales</taxon>
        <taxon>Piscirickettsiaceae</taxon>
        <taxon>Methylophaga</taxon>
    </lineage>
</organism>
<feature type="signal peptide" evidence="1">
    <location>
        <begin position="1"/>
        <end position="27"/>
    </location>
</feature>
<feature type="chain" id="PRO_5001959505" description="ABC-type transport auxiliary lipoprotein component domain-containing protein" evidence="1">
    <location>
        <begin position="28"/>
        <end position="213"/>
    </location>
</feature>
<sequence>MNKAFIQYKPVIVVLLSLMLSACFSWGGGEDEETTPHYYVVDVDRGSVATEFARDRVLLIKPVTVVPHFENKTIVFRVGENEFRSQPPHEFFSDPQDMFTNQLRRWLQKTGLFSQVVTDDTIAADYVLESAVTGLYGEKRAAYSPQAVVEMQFFMSAADTPQNMLFQTGLRADVDIEKTTAANVVMGWKQGLWELLTTLEQDFSGYFAKLDAR</sequence>
<keyword evidence="1" id="KW-0732">Signal</keyword>
<evidence type="ECO:0000259" key="2">
    <source>
        <dbReference type="Pfam" id="PF03886"/>
    </source>
</evidence>
<dbReference type="Gene3D" id="3.40.50.10610">
    <property type="entry name" value="ABC-type transport auxiliary lipoprotein component"/>
    <property type="match status" value="1"/>
</dbReference>
<evidence type="ECO:0000313" key="3">
    <source>
        <dbReference type="EMBL" id="KGM06137.1"/>
    </source>
</evidence>
<dbReference type="InterPro" id="IPR005586">
    <property type="entry name" value="ABC_trans_aux"/>
</dbReference>
<dbReference type="PROSITE" id="PS51257">
    <property type="entry name" value="PROKAR_LIPOPROTEIN"/>
    <property type="match status" value="1"/>
</dbReference>
<dbReference type="Proteomes" id="UP000029999">
    <property type="component" value="Unassembled WGS sequence"/>
</dbReference>
<reference evidence="3 4" key="1">
    <citation type="submission" date="2014-09" db="EMBL/GenBank/DDBJ databases">
        <authorList>
            <person name="Grob C."/>
            <person name="Taubert M."/>
            <person name="Howat A.M."/>
            <person name="Burns O.J."/>
            <person name="Dixon J.L."/>
            <person name="Chen Y."/>
            <person name="Murrell J.C."/>
        </authorList>
    </citation>
    <scope>NUCLEOTIDE SEQUENCE [LARGE SCALE GENOMIC DNA]</scope>
    <source>
        <strain evidence="3">L4</strain>
    </source>
</reference>
<evidence type="ECO:0000256" key="1">
    <source>
        <dbReference type="SAM" id="SignalP"/>
    </source>
</evidence>
<accession>A0A0A0BEN5</accession>
<dbReference type="EMBL" id="JRQD01000005">
    <property type="protein sequence ID" value="KGM06137.1"/>
    <property type="molecule type" value="Genomic_DNA"/>
</dbReference>
<name>A0A0A0BEN5_9GAMM</name>
<dbReference type="Pfam" id="PF03886">
    <property type="entry name" value="ABC_trans_aux"/>
    <property type="match status" value="1"/>
</dbReference>
<dbReference type="AlphaFoldDB" id="A0A0A0BEN5"/>
<dbReference type="RefSeq" id="WP_036314765.1">
    <property type="nucleotide sequence ID" value="NZ_JRQD01000005.1"/>
</dbReference>
<protein>
    <recommendedName>
        <fullName evidence="2">ABC-type transport auxiliary lipoprotein component domain-containing protein</fullName>
    </recommendedName>
</protein>
<dbReference type="SUPFAM" id="SSF159594">
    <property type="entry name" value="XCC0632-like"/>
    <property type="match status" value="1"/>
</dbReference>
<proteinExistence type="predicted"/>
<feature type="domain" description="ABC-type transport auxiliary lipoprotein component" evidence="2">
    <location>
        <begin position="51"/>
        <end position="196"/>
    </location>
</feature>
<dbReference type="STRING" id="392484.LP43_2010"/>
<comment type="caution">
    <text evidence="3">The sequence shown here is derived from an EMBL/GenBank/DDBJ whole genome shotgun (WGS) entry which is preliminary data.</text>
</comment>